<dbReference type="GO" id="GO:0000981">
    <property type="term" value="F:DNA-binding transcription factor activity, RNA polymerase II-specific"/>
    <property type="evidence" value="ECO:0007669"/>
    <property type="project" value="InterPro"/>
</dbReference>
<evidence type="ECO:0000313" key="9">
    <source>
        <dbReference type="EMBL" id="PLB46367.1"/>
    </source>
</evidence>
<dbReference type="GO" id="GO:0008270">
    <property type="term" value="F:zinc ion binding"/>
    <property type="evidence" value="ECO:0007669"/>
    <property type="project" value="InterPro"/>
</dbReference>
<dbReference type="RefSeq" id="XP_024701669.1">
    <property type="nucleotide sequence ID" value="XM_024854126.1"/>
</dbReference>
<evidence type="ECO:0000256" key="3">
    <source>
        <dbReference type="ARBA" id="ARBA00023015"/>
    </source>
</evidence>
<evidence type="ECO:0000256" key="6">
    <source>
        <dbReference type="ARBA" id="ARBA00023242"/>
    </source>
</evidence>
<dbReference type="PANTHER" id="PTHR36206:SF12">
    <property type="entry name" value="ASPERCRYPTIN BIOSYNTHESIS CLUSTER-SPECIFIC TRANSCRIPTION REGULATOR ATNN-RELATED"/>
    <property type="match status" value="1"/>
</dbReference>
<keyword evidence="4" id="KW-0238">DNA-binding</keyword>
<dbReference type="AlphaFoldDB" id="A0A2I2G0F8"/>
<protein>
    <recommendedName>
        <fullName evidence="8">Zn(2)-C6 fungal-type domain-containing protein</fullName>
    </recommendedName>
</protein>
<feature type="domain" description="Zn(2)-C6 fungal-type" evidence="8">
    <location>
        <begin position="15"/>
        <end position="43"/>
    </location>
</feature>
<feature type="region of interest" description="Disordered" evidence="7">
    <location>
        <begin position="415"/>
        <end position="435"/>
    </location>
</feature>
<dbReference type="PANTHER" id="PTHR36206">
    <property type="entry name" value="ASPERCRYPTIN BIOSYNTHESIS CLUSTER-SPECIFIC TRANSCRIPTION REGULATOR ATNN-RELATED"/>
    <property type="match status" value="1"/>
</dbReference>
<comment type="caution">
    <text evidence="9">The sequence shown here is derived from an EMBL/GenBank/DDBJ whole genome shotgun (WGS) entry which is preliminary data.</text>
</comment>
<dbReference type="Proteomes" id="UP000234275">
    <property type="component" value="Unassembled WGS sequence"/>
</dbReference>
<dbReference type="Gene3D" id="4.10.240.10">
    <property type="entry name" value="Zn(2)-C6 fungal-type DNA-binding domain"/>
    <property type="match status" value="1"/>
</dbReference>
<evidence type="ECO:0000256" key="7">
    <source>
        <dbReference type="SAM" id="MobiDB-lite"/>
    </source>
</evidence>
<dbReference type="InterPro" id="IPR036864">
    <property type="entry name" value="Zn2-C6_fun-type_DNA-bd_sf"/>
</dbReference>
<dbReference type="GeneID" id="36561831"/>
<dbReference type="GO" id="GO:0003677">
    <property type="term" value="F:DNA binding"/>
    <property type="evidence" value="ECO:0007669"/>
    <property type="project" value="UniProtKB-KW"/>
</dbReference>
<keyword evidence="6" id="KW-0539">Nucleus</keyword>
<dbReference type="VEuPathDB" id="FungiDB:P170DRAFT_498170"/>
<dbReference type="Pfam" id="PF00172">
    <property type="entry name" value="Zn_clus"/>
    <property type="match status" value="1"/>
</dbReference>
<sequence>MAQTTPIVRIRSRTGCITCKIRRVKCDEEKPSCRRCRSTGRTCDGYAPSAPPQSSSTGQLPVACSNEIRIIHHTPIVDRPVQMSVFPSWDRPLRADEYQSLEFFHLQTTLCFGSKAGAFLLRSAYHDSSIRLAAMALGSLHRAFLFEQTRYPDTRMQGTQLALRQYNTAIRQGLAQMSGGLANGSVDVILTMCVLFYCFESLQGHFKVALRHVASGLRIMKQQELQCQAVQKKTLLPADVIRSMFSYLESQMLELDDELTSIDQLHPAALKPSNLPPVDSSRDCTLDDLSDNFRLFYNRLLRLMTKSGPAGHADIVKDGEATEIPESVIADYEETQSEIMEWSAALERYFEHHPLEAMDATSRRLAVSLKMWKTLVHVVLKMELPLVETGWDRFTSDLATVVSLAEEVVNISATPEMRKRSPSPTAAASLSSLPMQAQPTLSSHQHILLTHNMPSPCTFSVAQGILPPLWIVATACRDSKTRYRARDLMMRCRRREGLWDSVLFAELASKVARIEETMAGIPEGAPYEPADLPIRARITTISSSFGDGRMVQVKYMGSDSKLLEETLTW</sequence>
<dbReference type="InterPro" id="IPR052360">
    <property type="entry name" value="Transcr_Regulatory_Proteins"/>
</dbReference>
<evidence type="ECO:0000313" key="10">
    <source>
        <dbReference type="Proteomes" id="UP000234275"/>
    </source>
</evidence>
<reference evidence="9 10" key="1">
    <citation type="submission" date="2016-12" db="EMBL/GenBank/DDBJ databases">
        <title>The genomes of Aspergillus section Nigri reveals drivers in fungal speciation.</title>
        <authorList>
            <consortium name="DOE Joint Genome Institute"/>
            <person name="Vesth T.C."/>
            <person name="Nybo J."/>
            <person name="Theobald S."/>
            <person name="Brandl J."/>
            <person name="Frisvad J.C."/>
            <person name="Nielsen K.F."/>
            <person name="Lyhne E.K."/>
            <person name="Kogle M.E."/>
            <person name="Kuo A."/>
            <person name="Riley R."/>
            <person name="Clum A."/>
            <person name="Nolan M."/>
            <person name="Lipzen A."/>
            <person name="Salamov A."/>
            <person name="Henrissat B."/>
            <person name="Wiebenga A."/>
            <person name="De Vries R.P."/>
            <person name="Grigoriev I.V."/>
            <person name="Mortensen U.H."/>
            <person name="Andersen M.R."/>
            <person name="Baker S.E."/>
        </authorList>
    </citation>
    <scope>NUCLEOTIDE SEQUENCE [LARGE SCALE GENOMIC DNA]</scope>
    <source>
        <strain evidence="9 10">IBT 23096</strain>
    </source>
</reference>
<dbReference type="EMBL" id="MSFO01000006">
    <property type="protein sequence ID" value="PLB46367.1"/>
    <property type="molecule type" value="Genomic_DNA"/>
</dbReference>
<accession>A0A2I2G0F8</accession>
<proteinExistence type="predicted"/>
<keyword evidence="3" id="KW-0805">Transcription regulation</keyword>
<dbReference type="InterPro" id="IPR001138">
    <property type="entry name" value="Zn2Cys6_DnaBD"/>
</dbReference>
<name>A0A2I2G0F8_9EURO</name>
<dbReference type="CDD" id="cd00067">
    <property type="entry name" value="GAL4"/>
    <property type="match status" value="1"/>
</dbReference>
<evidence type="ECO:0000256" key="2">
    <source>
        <dbReference type="ARBA" id="ARBA00022833"/>
    </source>
</evidence>
<gene>
    <name evidence="9" type="ORF">P170DRAFT_498170</name>
</gene>
<dbReference type="GO" id="GO:0009893">
    <property type="term" value="P:positive regulation of metabolic process"/>
    <property type="evidence" value="ECO:0007669"/>
    <property type="project" value="UniProtKB-ARBA"/>
</dbReference>
<evidence type="ECO:0000256" key="4">
    <source>
        <dbReference type="ARBA" id="ARBA00023125"/>
    </source>
</evidence>
<evidence type="ECO:0000259" key="8">
    <source>
        <dbReference type="PROSITE" id="PS50048"/>
    </source>
</evidence>
<keyword evidence="10" id="KW-1185">Reference proteome</keyword>
<keyword evidence="2" id="KW-0862">Zinc</keyword>
<dbReference type="SMART" id="SM00066">
    <property type="entry name" value="GAL4"/>
    <property type="match status" value="1"/>
</dbReference>
<dbReference type="SUPFAM" id="SSF57701">
    <property type="entry name" value="Zn2/Cys6 DNA-binding domain"/>
    <property type="match status" value="1"/>
</dbReference>
<dbReference type="STRING" id="1392250.A0A2I2G0F8"/>
<evidence type="ECO:0000256" key="1">
    <source>
        <dbReference type="ARBA" id="ARBA00022723"/>
    </source>
</evidence>
<keyword evidence="5" id="KW-0804">Transcription</keyword>
<keyword evidence="1" id="KW-0479">Metal-binding</keyword>
<evidence type="ECO:0000256" key="5">
    <source>
        <dbReference type="ARBA" id="ARBA00023163"/>
    </source>
</evidence>
<feature type="compositionally biased region" description="Low complexity" evidence="7">
    <location>
        <begin position="422"/>
        <end position="434"/>
    </location>
</feature>
<organism evidence="9 10">
    <name type="scientific">Aspergillus steynii IBT 23096</name>
    <dbReference type="NCBI Taxonomy" id="1392250"/>
    <lineage>
        <taxon>Eukaryota</taxon>
        <taxon>Fungi</taxon>
        <taxon>Dikarya</taxon>
        <taxon>Ascomycota</taxon>
        <taxon>Pezizomycotina</taxon>
        <taxon>Eurotiomycetes</taxon>
        <taxon>Eurotiomycetidae</taxon>
        <taxon>Eurotiales</taxon>
        <taxon>Aspergillaceae</taxon>
        <taxon>Aspergillus</taxon>
        <taxon>Aspergillus subgen. Circumdati</taxon>
    </lineage>
</organism>
<dbReference type="OrthoDB" id="2593732at2759"/>
<dbReference type="PROSITE" id="PS50048">
    <property type="entry name" value="ZN2_CY6_FUNGAL_2"/>
    <property type="match status" value="1"/>
</dbReference>
<dbReference type="PROSITE" id="PS00463">
    <property type="entry name" value="ZN2_CY6_FUNGAL_1"/>
    <property type="match status" value="1"/>
</dbReference>